<gene>
    <name evidence="2" type="ORF">CYMTET_16862</name>
</gene>
<reference evidence="2 3" key="1">
    <citation type="journal article" date="2015" name="Genome Biol. Evol.">
        <title>Comparative Genomics of a Bacterivorous Green Alga Reveals Evolutionary Causalities and Consequences of Phago-Mixotrophic Mode of Nutrition.</title>
        <authorList>
            <person name="Burns J.A."/>
            <person name="Paasch A."/>
            <person name="Narechania A."/>
            <person name="Kim E."/>
        </authorList>
    </citation>
    <scope>NUCLEOTIDE SEQUENCE [LARGE SCALE GENOMIC DNA]</scope>
    <source>
        <strain evidence="2 3">PLY_AMNH</strain>
    </source>
</reference>
<dbReference type="GO" id="GO:0005730">
    <property type="term" value="C:nucleolus"/>
    <property type="evidence" value="ECO:0007669"/>
    <property type="project" value="TreeGrafter"/>
</dbReference>
<dbReference type="Pfam" id="PF08555">
    <property type="entry name" value="FAM32A"/>
    <property type="match status" value="1"/>
</dbReference>
<feature type="compositionally biased region" description="Basic residues" evidence="1">
    <location>
        <begin position="25"/>
        <end position="35"/>
    </location>
</feature>
<sequence length="124" mass="13637">MSSYDNVVTGKLSFKGGLSLSAGGVKKKKKKSGKKKEKDLAISEGAEGSEVTEVVGEEETETPSAPRVDNRTAFEKRFDEQSMATEKRRIQLLAGTSHKDKVKRFNEYLNTLTEHHDIPKVGPG</sequence>
<dbReference type="InterPro" id="IPR013865">
    <property type="entry name" value="FAM32A"/>
</dbReference>
<dbReference type="PANTHER" id="PTHR13282:SF6">
    <property type="entry name" value="PROTEIN FAM32A"/>
    <property type="match status" value="1"/>
</dbReference>
<comment type="caution">
    <text evidence="2">The sequence shown here is derived from an EMBL/GenBank/DDBJ whole genome shotgun (WGS) entry which is preliminary data.</text>
</comment>
<evidence type="ECO:0000256" key="1">
    <source>
        <dbReference type="SAM" id="MobiDB-lite"/>
    </source>
</evidence>
<accession>A0AAE0GBR5</accession>
<organism evidence="2 3">
    <name type="scientific">Cymbomonas tetramitiformis</name>
    <dbReference type="NCBI Taxonomy" id="36881"/>
    <lineage>
        <taxon>Eukaryota</taxon>
        <taxon>Viridiplantae</taxon>
        <taxon>Chlorophyta</taxon>
        <taxon>Pyramimonadophyceae</taxon>
        <taxon>Pyramimonadales</taxon>
        <taxon>Pyramimonadaceae</taxon>
        <taxon>Cymbomonas</taxon>
    </lineage>
</organism>
<name>A0AAE0GBR5_9CHLO</name>
<dbReference type="Proteomes" id="UP001190700">
    <property type="component" value="Unassembled WGS sequence"/>
</dbReference>
<dbReference type="PANTHER" id="PTHR13282">
    <property type="entry name" value="PROTEIN FAM32A"/>
    <property type="match status" value="1"/>
</dbReference>
<protein>
    <recommendedName>
        <fullName evidence="4">DUF1754-domain-containing protein</fullName>
    </recommendedName>
</protein>
<evidence type="ECO:0000313" key="2">
    <source>
        <dbReference type="EMBL" id="KAK3274988.1"/>
    </source>
</evidence>
<dbReference type="EMBL" id="LGRX02007455">
    <property type="protein sequence ID" value="KAK3274988.1"/>
    <property type="molecule type" value="Genomic_DNA"/>
</dbReference>
<evidence type="ECO:0000313" key="3">
    <source>
        <dbReference type="Proteomes" id="UP001190700"/>
    </source>
</evidence>
<evidence type="ECO:0008006" key="4">
    <source>
        <dbReference type="Google" id="ProtNLM"/>
    </source>
</evidence>
<dbReference type="AlphaFoldDB" id="A0AAE0GBR5"/>
<keyword evidence="3" id="KW-1185">Reference proteome</keyword>
<proteinExistence type="predicted"/>
<feature type="region of interest" description="Disordered" evidence="1">
    <location>
        <begin position="16"/>
        <end position="70"/>
    </location>
</feature>
<feature type="compositionally biased region" description="Low complexity" evidence="1">
    <location>
        <begin position="43"/>
        <end position="54"/>
    </location>
</feature>